<organism evidence="2 3">
    <name type="scientific">Solicola gregarius</name>
    <dbReference type="NCBI Taxonomy" id="2908642"/>
    <lineage>
        <taxon>Bacteria</taxon>
        <taxon>Bacillati</taxon>
        <taxon>Actinomycetota</taxon>
        <taxon>Actinomycetes</taxon>
        <taxon>Propionibacteriales</taxon>
        <taxon>Nocardioidaceae</taxon>
        <taxon>Solicola</taxon>
    </lineage>
</organism>
<feature type="domain" description="HTH cro/C1-type" evidence="1">
    <location>
        <begin position="2"/>
        <end position="57"/>
    </location>
</feature>
<accession>A0AA46YKN6</accession>
<name>A0AA46YKN6_9ACTN</name>
<gene>
    <name evidence="2" type="ORF">L0C25_19390</name>
</gene>
<evidence type="ECO:0000313" key="3">
    <source>
        <dbReference type="Proteomes" id="UP001164390"/>
    </source>
</evidence>
<evidence type="ECO:0000259" key="1">
    <source>
        <dbReference type="PROSITE" id="PS50943"/>
    </source>
</evidence>
<reference evidence="2" key="1">
    <citation type="submission" date="2022-01" db="EMBL/GenBank/DDBJ databases">
        <title>Nocardioidaceae gen. sp. A5X3R13.</title>
        <authorList>
            <person name="Lopez Marin M.A."/>
            <person name="Uhlik O."/>
        </authorList>
    </citation>
    <scope>NUCLEOTIDE SEQUENCE</scope>
    <source>
        <strain evidence="2">A5X3R13</strain>
    </source>
</reference>
<dbReference type="InterPro" id="IPR001387">
    <property type="entry name" value="Cro/C1-type_HTH"/>
</dbReference>
<dbReference type="InterPro" id="IPR010982">
    <property type="entry name" value="Lambda_DNA-bd_dom_sf"/>
</dbReference>
<evidence type="ECO:0000313" key="2">
    <source>
        <dbReference type="EMBL" id="UYM04676.1"/>
    </source>
</evidence>
<dbReference type="KEGG" id="sgrg:L0C25_19390"/>
<dbReference type="SMART" id="SM00530">
    <property type="entry name" value="HTH_XRE"/>
    <property type="match status" value="1"/>
</dbReference>
<dbReference type="Proteomes" id="UP001164390">
    <property type="component" value="Chromosome"/>
</dbReference>
<dbReference type="RefSeq" id="WP_271633434.1">
    <property type="nucleotide sequence ID" value="NZ_CP094970.1"/>
</dbReference>
<sequence length="82" mass="9062">MVSLRREELDLRQSELAELAGCSTRFVHAVETGKPTLQLDKLLAVLRVLGLHLALERGQRNDAVTVGPELAGLYGLRRDQPT</sequence>
<dbReference type="AlphaFoldDB" id="A0AA46YKN6"/>
<dbReference type="Gene3D" id="1.10.260.40">
    <property type="entry name" value="lambda repressor-like DNA-binding domains"/>
    <property type="match status" value="1"/>
</dbReference>
<dbReference type="SUPFAM" id="SSF47413">
    <property type="entry name" value="lambda repressor-like DNA-binding domains"/>
    <property type="match status" value="1"/>
</dbReference>
<dbReference type="PROSITE" id="PS50943">
    <property type="entry name" value="HTH_CROC1"/>
    <property type="match status" value="1"/>
</dbReference>
<keyword evidence="3" id="KW-1185">Reference proteome</keyword>
<dbReference type="GO" id="GO:0003677">
    <property type="term" value="F:DNA binding"/>
    <property type="evidence" value="ECO:0007669"/>
    <property type="project" value="InterPro"/>
</dbReference>
<protein>
    <submittedName>
        <fullName evidence="2">Helix-turn-helix domain-containing protein</fullName>
    </submittedName>
</protein>
<dbReference type="EMBL" id="CP094970">
    <property type="protein sequence ID" value="UYM04676.1"/>
    <property type="molecule type" value="Genomic_DNA"/>
</dbReference>
<proteinExistence type="predicted"/>
<dbReference type="Pfam" id="PF01381">
    <property type="entry name" value="HTH_3"/>
    <property type="match status" value="1"/>
</dbReference>
<dbReference type="CDD" id="cd00093">
    <property type="entry name" value="HTH_XRE"/>
    <property type="match status" value="1"/>
</dbReference>